<evidence type="ECO:0008006" key="2">
    <source>
        <dbReference type="Google" id="ProtNLM"/>
    </source>
</evidence>
<reference evidence="1" key="1">
    <citation type="journal article" date="2014" name="Front. Microbiol.">
        <title>High frequency of phylogenetically diverse reductive dehalogenase-homologous genes in deep subseafloor sedimentary metagenomes.</title>
        <authorList>
            <person name="Kawai M."/>
            <person name="Futagami T."/>
            <person name="Toyoda A."/>
            <person name="Takaki Y."/>
            <person name="Nishi S."/>
            <person name="Hori S."/>
            <person name="Arai W."/>
            <person name="Tsubouchi T."/>
            <person name="Morono Y."/>
            <person name="Uchiyama I."/>
            <person name="Ito T."/>
            <person name="Fujiyama A."/>
            <person name="Inagaki F."/>
            <person name="Takami H."/>
        </authorList>
    </citation>
    <scope>NUCLEOTIDE SEQUENCE</scope>
    <source>
        <strain evidence="1">Expedition CK06-06</strain>
    </source>
</reference>
<comment type="caution">
    <text evidence="1">The sequence shown here is derived from an EMBL/GenBank/DDBJ whole genome shotgun (WGS) entry which is preliminary data.</text>
</comment>
<sequence length="44" mass="5190">SEEDIRKELIRLLKQGISKKSALKITLSRYDIDKQRLYNIATKI</sequence>
<accession>X1US00</accession>
<dbReference type="AlphaFoldDB" id="X1US00"/>
<name>X1US00_9ZZZZ</name>
<gene>
    <name evidence="1" type="ORF">S12H4_28491</name>
</gene>
<organism evidence="1">
    <name type="scientific">marine sediment metagenome</name>
    <dbReference type="NCBI Taxonomy" id="412755"/>
    <lineage>
        <taxon>unclassified sequences</taxon>
        <taxon>metagenomes</taxon>
        <taxon>ecological metagenomes</taxon>
    </lineage>
</organism>
<proteinExistence type="predicted"/>
<feature type="non-terminal residue" evidence="1">
    <location>
        <position position="1"/>
    </location>
</feature>
<protein>
    <recommendedName>
        <fullName evidence="2">16S rRNA (Cytidine(1402)-2'-O)-methyltransferase</fullName>
    </recommendedName>
</protein>
<dbReference type="EMBL" id="BARW01016347">
    <property type="protein sequence ID" value="GAJ02661.1"/>
    <property type="molecule type" value="Genomic_DNA"/>
</dbReference>
<evidence type="ECO:0000313" key="1">
    <source>
        <dbReference type="EMBL" id="GAJ02661.1"/>
    </source>
</evidence>